<accession>A0ABW4ZHY6</accession>
<reference evidence="2" key="1">
    <citation type="journal article" date="2019" name="Int. J. Syst. Evol. Microbiol.">
        <title>The Global Catalogue of Microorganisms (GCM) 10K type strain sequencing project: providing services to taxonomists for standard genome sequencing and annotation.</title>
        <authorList>
            <consortium name="The Broad Institute Genomics Platform"/>
            <consortium name="The Broad Institute Genome Sequencing Center for Infectious Disease"/>
            <person name="Wu L."/>
            <person name="Ma J."/>
        </authorList>
    </citation>
    <scope>NUCLEOTIDE SEQUENCE [LARGE SCALE GENOMIC DNA]</scope>
    <source>
        <strain evidence="2">KCTC 42217</strain>
    </source>
</reference>
<comment type="caution">
    <text evidence="1">The sequence shown here is derived from an EMBL/GenBank/DDBJ whole genome shotgun (WGS) entry which is preliminary data.</text>
</comment>
<dbReference type="EMBL" id="JBHUHZ010000001">
    <property type="protein sequence ID" value="MFD2161499.1"/>
    <property type="molecule type" value="Genomic_DNA"/>
</dbReference>
<dbReference type="Proteomes" id="UP001597387">
    <property type="component" value="Unassembled WGS sequence"/>
</dbReference>
<name>A0ABW4ZHY6_9SPHI</name>
<sequence>MFKNNADLNIERTKSIYQSINYSYTTLNNKEKLAFELLNLFPDGISLSNFKRCFEKNNSSNSISDKELRTLRDKSLVEDYNGTLQLQPIIRRFAEHQFSKRPKEIKQKYCLDAYAFNCYILDIIEFLEKRRSRSEALKFYSLYKNNLLKVLTYIQDIEIIEGGPVSEKKWLLNYIYNLEDFIVNEKQIQEFQRKLDDTLEYFADLPNAELLINVLNYNMTFYHNEFDVSYNNLAELLSVEEMESRVFSEEDFIERRYKNIISNVHSMEGYTLQRINSCIINDDCYIYLDAHFFYLGIISNISRKKDGFYHFEYELMFKKLNIPYLEQYINSLYLDEHLEIMQCTYTLSKVKKLDKKVIQKLVVTNPYTRGLKELMYAFASTSKEDKTKHFENALFNLSHIKYYYLEGLYYYCQFLQTFNGEMYKEKQRLGLELSSKFHFQYIHFLFSNLENKESATYNFTYEYYPIDGLEKYVQKHNDEWERIIKERE</sequence>
<evidence type="ECO:0000313" key="1">
    <source>
        <dbReference type="EMBL" id="MFD2161499.1"/>
    </source>
</evidence>
<organism evidence="1 2">
    <name type="scientific">Paradesertivirga mongoliensis</name>
    <dbReference type="NCBI Taxonomy" id="2100740"/>
    <lineage>
        <taxon>Bacteria</taxon>
        <taxon>Pseudomonadati</taxon>
        <taxon>Bacteroidota</taxon>
        <taxon>Sphingobacteriia</taxon>
        <taxon>Sphingobacteriales</taxon>
        <taxon>Sphingobacteriaceae</taxon>
        <taxon>Paradesertivirga</taxon>
    </lineage>
</organism>
<keyword evidence="2" id="KW-1185">Reference proteome</keyword>
<dbReference type="RefSeq" id="WP_255899180.1">
    <property type="nucleotide sequence ID" value="NZ_JAFMZO010000001.1"/>
</dbReference>
<evidence type="ECO:0000313" key="2">
    <source>
        <dbReference type="Proteomes" id="UP001597387"/>
    </source>
</evidence>
<protein>
    <submittedName>
        <fullName evidence="1">Uncharacterized protein</fullName>
    </submittedName>
</protein>
<gene>
    <name evidence="1" type="ORF">ACFSJU_03790</name>
</gene>
<proteinExistence type="predicted"/>